<evidence type="ECO:0000256" key="5">
    <source>
        <dbReference type="ARBA" id="ARBA00022723"/>
    </source>
</evidence>
<evidence type="ECO:0000313" key="10">
    <source>
        <dbReference type="EMBL" id="KAJ3985199.1"/>
    </source>
</evidence>
<dbReference type="Gene3D" id="1.10.630.10">
    <property type="entry name" value="Cytochrome P450"/>
    <property type="match status" value="1"/>
</dbReference>
<evidence type="ECO:0000256" key="7">
    <source>
        <dbReference type="ARBA" id="ARBA00023004"/>
    </source>
</evidence>
<comment type="pathway">
    <text evidence="2">Secondary metabolite biosynthesis.</text>
</comment>
<name>A0AA38Q0G6_9AGAR</name>
<evidence type="ECO:0000256" key="4">
    <source>
        <dbReference type="ARBA" id="ARBA00022617"/>
    </source>
</evidence>
<comment type="cofactor">
    <cofactor evidence="1 9">
        <name>heme</name>
        <dbReference type="ChEBI" id="CHEBI:30413"/>
    </cofactor>
</comment>
<dbReference type="InterPro" id="IPR002401">
    <property type="entry name" value="Cyt_P450_E_grp-I"/>
</dbReference>
<evidence type="ECO:0000256" key="3">
    <source>
        <dbReference type="ARBA" id="ARBA00010617"/>
    </source>
</evidence>
<dbReference type="AlphaFoldDB" id="A0AA38Q0G6"/>
<dbReference type="CDD" id="cd11065">
    <property type="entry name" value="CYP64-like"/>
    <property type="match status" value="1"/>
</dbReference>
<dbReference type="PRINTS" id="PR00463">
    <property type="entry name" value="EP450I"/>
</dbReference>
<evidence type="ECO:0000256" key="6">
    <source>
        <dbReference type="ARBA" id="ARBA00023002"/>
    </source>
</evidence>
<evidence type="ECO:0000256" key="1">
    <source>
        <dbReference type="ARBA" id="ARBA00001971"/>
    </source>
</evidence>
<keyword evidence="7 9" id="KW-0408">Iron</keyword>
<keyword evidence="8" id="KW-0503">Monooxygenase</keyword>
<keyword evidence="5 9" id="KW-0479">Metal-binding</keyword>
<dbReference type="PANTHER" id="PTHR46300:SF7">
    <property type="entry name" value="P450, PUTATIVE (EUROFUNG)-RELATED"/>
    <property type="match status" value="1"/>
</dbReference>
<dbReference type="EMBL" id="MU801968">
    <property type="protein sequence ID" value="KAJ3985199.1"/>
    <property type="molecule type" value="Genomic_DNA"/>
</dbReference>
<evidence type="ECO:0000256" key="8">
    <source>
        <dbReference type="ARBA" id="ARBA00023033"/>
    </source>
</evidence>
<organism evidence="10 11">
    <name type="scientific">Lentinula detonsa</name>
    <dbReference type="NCBI Taxonomy" id="2804962"/>
    <lineage>
        <taxon>Eukaryota</taxon>
        <taxon>Fungi</taxon>
        <taxon>Dikarya</taxon>
        <taxon>Basidiomycota</taxon>
        <taxon>Agaricomycotina</taxon>
        <taxon>Agaricomycetes</taxon>
        <taxon>Agaricomycetidae</taxon>
        <taxon>Agaricales</taxon>
        <taxon>Marasmiineae</taxon>
        <taxon>Omphalotaceae</taxon>
        <taxon>Lentinula</taxon>
    </lineage>
</organism>
<evidence type="ECO:0000313" key="11">
    <source>
        <dbReference type="Proteomes" id="UP001163850"/>
    </source>
</evidence>
<dbReference type="InterPro" id="IPR036396">
    <property type="entry name" value="Cyt_P450_sf"/>
</dbReference>
<proteinExistence type="inferred from homology"/>
<keyword evidence="4 9" id="KW-0349">Heme</keyword>
<dbReference type="InterPro" id="IPR050364">
    <property type="entry name" value="Cytochrome_P450_fung"/>
</dbReference>
<evidence type="ECO:0000256" key="2">
    <source>
        <dbReference type="ARBA" id="ARBA00005179"/>
    </source>
</evidence>
<dbReference type="SUPFAM" id="SSF48264">
    <property type="entry name" value="Cytochrome P450"/>
    <property type="match status" value="1"/>
</dbReference>
<comment type="caution">
    <text evidence="10">The sequence shown here is derived from an EMBL/GenBank/DDBJ whole genome shotgun (WGS) entry which is preliminary data.</text>
</comment>
<comment type="similarity">
    <text evidence="3">Belongs to the cytochrome P450 family.</text>
</comment>
<feature type="binding site" description="axial binding residue" evidence="9">
    <location>
        <position position="412"/>
    </location>
    <ligand>
        <name>heme</name>
        <dbReference type="ChEBI" id="CHEBI:30413"/>
    </ligand>
    <ligandPart>
        <name>Fe</name>
        <dbReference type="ChEBI" id="CHEBI:18248"/>
    </ligandPart>
</feature>
<protein>
    <submittedName>
        <fullName evidence="10">Cytochrome P450</fullName>
    </submittedName>
</protein>
<keyword evidence="6" id="KW-0560">Oxidoreductase</keyword>
<dbReference type="PANTHER" id="PTHR46300">
    <property type="entry name" value="P450, PUTATIVE (EUROFUNG)-RELATED-RELATED"/>
    <property type="match status" value="1"/>
</dbReference>
<dbReference type="Pfam" id="PF00067">
    <property type="entry name" value="p450"/>
    <property type="match status" value="1"/>
</dbReference>
<dbReference type="Proteomes" id="UP001163850">
    <property type="component" value="Unassembled WGS sequence"/>
</dbReference>
<dbReference type="GO" id="GO:0020037">
    <property type="term" value="F:heme binding"/>
    <property type="evidence" value="ECO:0007669"/>
    <property type="project" value="InterPro"/>
</dbReference>
<dbReference type="GO" id="GO:0005506">
    <property type="term" value="F:iron ion binding"/>
    <property type="evidence" value="ECO:0007669"/>
    <property type="project" value="InterPro"/>
</dbReference>
<dbReference type="GO" id="GO:0004497">
    <property type="term" value="F:monooxygenase activity"/>
    <property type="evidence" value="ECO:0007669"/>
    <property type="project" value="UniProtKB-KW"/>
</dbReference>
<reference evidence="10" key="1">
    <citation type="submission" date="2022-08" db="EMBL/GenBank/DDBJ databases">
        <authorList>
            <consortium name="DOE Joint Genome Institute"/>
            <person name="Min B."/>
            <person name="Riley R."/>
            <person name="Sierra-Patev S."/>
            <person name="Naranjo-Ortiz M."/>
            <person name="Looney B."/>
            <person name="Konkel Z."/>
            <person name="Slot J.C."/>
            <person name="Sakamoto Y."/>
            <person name="Steenwyk J.L."/>
            <person name="Rokas A."/>
            <person name="Carro J."/>
            <person name="Camarero S."/>
            <person name="Ferreira P."/>
            <person name="Molpeceres G."/>
            <person name="Ruiz-Duenas F.J."/>
            <person name="Serrano A."/>
            <person name="Henrissat B."/>
            <person name="Drula E."/>
            <person name="Hughes K.W."/>
            <person name="Mata J.L."/>
            <person name="Ishikawa N.K."/>
            <person name="Vargas-Isla R."/>
            <person name="Ushijima S."/>
            <person name="Smith C.A."/>
            <person name="Ahrendt S."/>
            <person name="Andreopoulos W."/>
            <person name="He G."/>
            <person name="Labutti K."/>
            <person name="Lipzen A."/>
            <person name="Ng V."/>
            <person name="Sandor L."/>
            <person name="Barry K."/>
            <person name="Martinez A.T."/>
            <person name="Xiao Y."/>
            <person name="Gibbons J.G."/>
            <person name="Terashima K."/>
            <person name="Hibbett D.S."/>
            <person name="Grigoriev I.V."/>
        </authorList>
    </citation>
    <scope>NUCLEOTIDE SEQUENCE</scope>
    <source>
        <strain evidence="10">TFB7829</strain>
    </source>
</reference>
<accession>A0AA38Q0G6</accession>
<dbReference type="InterPro" id="IPR001128">
    <property type="entry name" value="Cyt_P450"/>
</dbReference>
<gene>
    <name evidence="10" type="ORF">F5890DRAFT_1409968</name>
</gene>
<sequence>MFNLPLISTLKLGPAPKPIVGNDVPNSEIWAVLGKWAKKYGDVLHFRIFSRHFVVLSSLESALDLYEKRSKTYAGRPTSAMSDLVRNGSVLFSQPGNRLEIYRRLLRAWLNPDIAKKHFHIQREETNNFLKKVVGSKDTMSIMARRYAGSIAIRLAYGDIPEKKKEEFAQIADELLVVQNQGGQPSRWLVNSFPILRFVPAWFPGAYFKRWASETHMKTNELIKTPIQMIRQQMSTGEAVPSFATHFLENTEGLIPHRSDRDDIVACAANSFYAAGTETTSGFVALCFLLLSLHPEIQRKGQAEIDAVVGTEALPSIEHRTELPYIESVLKEVHRFHPAAPLLFHATTEDDNYKGYFIPKGCTVYANIWLMLRDPAHYAEPELFKPERFMVESPPPDPRKLTFGLGRRQVNCPGQHVGDVSLWLTLARTIATCNIKSCTMVDGKPIDKLNIPFMQGLASSVSFRTFCPQFTHTFFQVRLNLSTATLNIGLEHTGRCWIIDDTHNHKFTCCRPVCTVSLE</sequence>
<dbReference type="GO" id="GO:0016705">
    <property type="term" value="F:oxidoreductase activity, acting on paired donors, with incorporation or reduction of molecular oxygen"/>
    <property type="evidence" value="ECO:0007669"/>
    <property type="project" value="InterPro"/>
</dbReference>
<evidence type="ECO:0000256" key="9">
    <source>
        <dbReference type="PIRSR" id="PIRSR602401-1"/>
    </source>
</evidence>